<sequence length="258" mass="28750">MKYWQVVTAAMVLLLNTGAAQAFSLPRPDSDQAAGKLLHIEMRAVQDDADAQFLLGLMYVSGRYVDKSPELGLEWIGRAANQGHTKAQQTLADLRFEGQLVERNLAEAERWYLQMSLRGERWANFRLGFIYAAGGDGVERNCGRAVEQFQLVGDEVSLGNVAWILATCPEARYRDGNKAVSLALKLLENDANDPTNLDNLAAAYAEQGDFNKAIAAQEKAISALELKKQADIKAEEFHQRLQHYQQGKPYREVIPLQP</sequence>
<dbReference type="SUPFAM" id="SSF81901">
    <property type="entry name" value="HCP-like"/>
    <property type="match status" value="1"/>
</dbReference>
<organism evidence="2 3">
    <name type="scientific">Shewanella litorisediminis</name>
    <dbReference type="NCBI Taxonomy" id="1173586"/>
    <lineage>
        <taxon>Bacteria</taxon>
        <taxon>Pseudomonadati</taxon>
        <taxon>Pseudomonadota</taxon>
        <taxon>Gammaproteobacteria</taxon>
        <taxon>Alteromonadales</taxon>
        <taxon>Shewanellaceae</taxon>
        <taxon>Shewanella</taxon>
    </lineage>
</organism>
<keyword evidence="1" id="KW-0732">Signal</keyword>
<keyword evidence="3" id="KW-1185">Reference proteome</keyword>
<dbReference type="Gene3D" id="1.25.40.10">
    <property type="entry name" value="Tetratricopeptide repeat domain"/>
    <property type="match status" value="2"/>
</dbReference>
<proteinExistence type="predicted"/>
<reference evidence="2 3" key="1">
    <citation type="journal article" date="2012" name="Antonie Van Leeuwenhoek">
        <title>Shewanella litorisediminis sp. nov., a gammaproteobacterium isolated from a tidal flat sediment.</title>
        <authorList>
            <person name="Lee M.H."/>
            <person name="Yoon J.H."/>
        </authorList>
    </citation>
    <scope>NUCLEOTIDE SEQUENCE [LARGE SCALE GENOMIC DNA]</scope>
    <source>
        <strain evidence="2 3">SMK1-12</strain>
    </source>
</reference>
<evidence type="ECO:0000256" key="1">
    <source>
        <dbReference type="SAM" id="SignalP"/>
    </source>
</evidence>
<evidence type="ECO:0000313" key="2">
    <source>
        <dbReference type="EMBL" id="QRH01231.1"/>
    </source>
</evidence>
<dbReference type="Proteomes" id="UP000596252">
    <property type="component" value="Chromosome"/>
</dbReference>
<dbReference type="InterPro" id="IPR011990">
    <property type="entry name" value="TPR-like_helical_dom_sf"/>
</dbReference>
<evidence type="ECO:0000313" key="3">
    <source>
        <dbReference type="Proteomes" id="UP000596252"/>
    </source>
</evidence>
<dbReference type="EMBL" id="CP069213">
    <property type="protein sequence ID" value="QRH01231.1"/>
    <property type="molecule type" value="Genomic_DNA"/>
</dbReference>
<accession>A0ABX7G1P1</accession>
<dbReference type="PANTHER" id="PTHR11102">
    <property type="entry name" value="SEL-1-LIKE PROTEIN"/>
    <property type="match status" value="1"/>
</dbReference>
<dbReference type="Pfam" id="PF08238">
    <property type="entry name" value="Sel1"/>
    <property type="match status" value="3"/>
</dbReference>
<name>A0ABX7G1P1_9GAMM</name>
<dbReference type="SMART" id="SM00671">
    <property type="entry name" value="SEL1"/>
    <property type="match status" value="3"/>
</dbReference>
<protein>
    <submittedName>
        <fullName evidence="2">SEL1-like repeat protein</fullName>
    </submittedName>
</protein>
<dbReference type="PANTHER" id="PTHR11102:SF160">
    <property type="entry name" value="ERAD-ASSOCIATED E3 UBIQUITIN-PROTEIN LIGASE COMPONENT HRD3"/>
    <property type="match status" value="1"/>
</dbReference>
<feature type="signal peptide" evidence="1">
    <location>
        <begin position="1"/>
        <end position="22"/>
    </location>
</feature>
<dbReference type="RefSeq" id="WP_203324918.1">
    <property type="nucleotide sequence ID" value="NZ_CP069213.1"/>
</dbReference>
<gene>
    <name evidence="2" type="ORF">JQC75_15420</name>
</gene>
<dbReference type="InterPro" id="IPR006597">
    <property type="entry name" value="Sel1-like"/>
</dbReference>
<dbReference type="InterPro" id="IPR050767">
    <property type="entry name" value="Sel1_AlgK"/>
</dbReference>
<feature type="chain" id="PRO_5047270367" evidence="1">
    <location>
        <begin position="23"/>
        <end position="258"/>
    </location>
</feature>